<dbReference type="Proteomes" id="UP000540989">
    <property type="component" value="Unassembled WGS sequence"/>
</dbReference>
<protein>
    <submittedName>
        <fullName evidence="1">Uncharacterized protein</fullName>
    </submittedName>
</protein>
<gene>
    <name evidence="1" type="ORF">HDF16_004955</name>
</gene>
<evidence type="ECO:0000313" key="1">
    <source>
        <dbReference type="EMBL" id="MBB5060219.1"/>
    </source>
</evidence>
<keyword evidence="2" id="KW-1185">Reference proteome</keyword>
<dbReference type="AlphaFoldDB" id="A0A7W7ZHU7"/>
<proteinExistence type="predicted"/>
<comment type="caution">
    <text evidence="1">The sequence shown here is derived from an EMBL/GenBank/DDBJ whole genome shotgun (WGS) entry which is preliminary data.</text>
</comment>
<accession>A0A7W7ZHU7</accession>
<evidence type="ECO:0000313" key="2">
    <source>
        <dbReference type="Proteomes" id="UP000540989"/>
    </source>
</evidence>
<sequence>MFESSQLPMDIVRTYPAEWMKAWRIAKLNGSGPHLLNPLPMSPPEL</sequence>
<dbReference type="EMBL" id="JACHIP010000010">
    <property type="protein sequence ID" value="MBB5060219.1"/>
    <property type="molecule type" value="Genomic_DNA"/>
</dbReference>
<reference evidence="1 2" key="1">
    <citation type="submission" date="2020-08" db="EMBL/GenBank/DDBJ databases">
        <title>Genomic Encyclopedia of Type Strains, Phase IV (KMG-V): Genome sequencing to study the core and pangenomes of soil and plant-associated prokaryotes.</title>
        <authorList>
            <person name="Whitman W."/>
        </authorList>
    </citation>
    <scope>NUCLEOTIDE SEQUENCE [LARGE SCALE GENOMIC DNA]</scope>
    <source>
        <strain evidence="1 2">M8UP14</strain>
    </source>
</reference>
<name>A0A7W7ZHU7_9BACT</name>
<organism evidence="1 2">
    <name type="scientific">Granulicella aggregans</name>
    <dbReference type="NCBI Taxonomy" id="474949"/>
    <lineage>
        <taxon>Bacteria</taxon>
        <taxon>Pseudomonadati</taxon>
        <taxon>Acidobacteriota</taxon>
        <taxon>Terriglobia</taxon>
        <taxon>Terriglobales</taxon>
        <taxon>Acidobacteriaceae</taxon>
        <taxon>Granulicella</taxon>
    </lineage>
</organism>